<name>A0ABW1EF78_9BACT</name>
<dbReference type="RefSeq" id="WP_263336597.1">
    <property type="nucleotide sequence ID" value="NZ_JAGSYH010000003.1"/>
</dbReference>
<keyword evidence="1" id="KW-0472">Membrane</keyword>
<feature type="transmembrane region" description="Helical" evidence="1">
    <location>
        <begin position="222"/>
        <end position="241"/>
    </location>
</feature>
<gene>
    <name evidence="2" type="ORF">ACFPT7_10700</name>
</gene>
<dbReference type="EMBL" id="JBHSPH010000002">
    <property type="protein sequence ID" value="MFC5862760.1"/>
    <property type="molecule type" value="Genomic_DNA"/>
</dbReference>
<feature type="transmembrane region" description="Helical" evidence="1">
    <location>
        <begin position="153"/>
        <end position="173"/>
    </location>
</feature>
<feature type="transmembrane region" description="Helical" evidence="1">
    <location>
        <begin position="179"/>
        <end position="201"/>
    </location>
</feature>
<feature type="transmembrane region" description="Helical" evidence="1">
    <location>
        <begin position="93"/>
        <end position="114"/>
    </location>
</feature>
<protein>
    <submittedName>
        <fullName evidence="2">Uncharacterized protein</fullName>
    </submittedName>
</protein>
<keyword evidence="3" id="KW-1185">Reference proteome</keyword>
<evidence type="ECO:0000256" key="1">
    <source>
        <dbReference type="SAM" id="Phobius"/>
    </source>
</evidence>
<sequence>MSKRGKILRDPTNGPGLVIVDGQQYTFPMEGVWRSATLPQPGTVVDVDFSADGMVFSVTAVSESQLAKEQTERAMALAKEKGSAFASTAVAKFGMPTLIATAVLIVGWFFLATITVDGGFVGKFSFTFWHLLGLLNASNVIEAMQQMSTHGSAGFYGFLGIVALAGPFVGALWKDKRAALGGLLPLVFMVLVALLAMHGLGSAADGAPAEVAEEMRKEVMKQISVGAGAWVSLLAAAYLGFASLKKFLVAKATA</sequence>
<proteinExistence type="predicted"/>
<keyword evidence="1" id="KW-0812">Transmembrane</keyword>
<dbReference type="Proteomes" id="UP001596091">
    <property type="component" value="Unassembled WGS sequence"/>
</dbReference>
<accession>A0ABW1EF78</accession>
<organism evidence="2 3">
    <name type="scientific">Acidicapsa dinghuensis</name>
    <dbReference type="NCBI Taxonomy" id="2218256"/>
    <lineage>
        <taxon>Bacteria</taxon>
        <taxon>Pseudomonadati</taxon>
        <taxon>Acidobacteriota</taxon>
        <taxon>Terriglobia</taxon>
        <taxon>Terriglobales</taxon>
        <taxon>Acidobacteriaceae</taxon>
        <taxon>Acidicapsa</taxon>
    </lineage>
</organism>
<comment type="caution">
    <text evidence="2">The sequence shown here is derived from an EMBL/GenBank/DDBJ whole genome shotgun (WGS) entry which is preliminary data.</text>
</comment>
<keyword evidence="1" id="KW-1133">Transmembrane helix</keyword>
<evidence type="ECO:0000313" key="2">
    <source>
        <dbReference type="EMBL" id="MFC5862760.1"/>
    </source>
</evidence>
<reference evidence="3" key="1">
    <citation type="journal article" date="2019" name="Int. J. Syst. Evol. Microbiol.">
        <title>The Global Catalogue of Microorganisms (GCM) 10K type strain sequencing project: providing services to taxonomists for standard genome sequencing and annotation.</title>
        <authorList>
            <consortium name="The Broad Institute Genomics Platform"/>
            <consortium name="The Broad Institute Genome Sequencing Center for Infectious Disease"/>
            <person name="Wu L."/>
            <person name="Ma J."/>
        </authorList>
    </citation>
    <scope>NUCLEOTIDE SEQUENCE [LARGE SCALE GENOMIC DNA]</scope>
    <source>
        <strain evidence="3">JCM 4087</strain>
    </source>
</reference>
<evidence type="ECO:0000313" key="3">
    <source>
        <dbReference type="Proteomes" id="UP001596091"/>
    </source>
</evidence>